<name>E1SW73_FERBD</name>
<proteinExistence type="predicted"/>
<dbReference type="GeneID" id="67181388"/>
<accession>E1SW73</accession>
<evidence type="ECO:0000313" key="1">
    <source>
        <dbReference type="EMBL" id="ADN75362.1"/>
    </source>
</evidence>
<dbReference type="Pfam" id="PF10719">
    <property type="entry name" value="ComFB"/>
    <property type="match status" value="1"/>
</dbReference>
<dbReference type="InterPro" id="IPR019657">
    <property type="entry name" value="ComFB"/>
</dbReference>
<reference evidence="1 2" key="1">
    <citation type="journal article" date="2010" name="Stand. Genomic Sci.">
        <title>Complete genome sequence of Ferrimonas balearica type strain (PAT).</title>
        <authorList>
            <person name="Nolan M."/>
            <person name="Sikorski J."/>
            <person name="Davenport K."/>
            <person name="Lucas S."/>
            <person name="Glavina Del Rio T."/>
            <person name="Tice H."/>
            <person name="Cheng J."/>
            <person name="Goodwin L."/>
            <person name="Pitluck S."/>
            <person name="Liolios K."/>
            <person name="Ivanova N."/>
            <person name="Mavromatis K."/>
            <person name="Ovchinnikova G."/>
            <person name="Pati A."/>
            <person name="Chen A."/>
            <person name="Palaniappan K."/>
            <person name="Land M."/>
            <person name="Hauser L."/>
            <person name="Chang Y."/>
            <person name="Jeffries C."/>
            <person name="Tapia R."/>
            <person name="Brettin T."/>
            <person name="Detter J."/>
            <person name="Han C."/>
            <person name="Yasawong M."/>
            <person name="Rohde M."/>
            <person name="Tindall B."/>
            <person name="Goker M."/>
            <person name="Woyke T."/>
            <person name="Bristow J."/>
            <person name="Eisen J."/>
            <person name="Markowitz V."/>
            <person name="Hugenholtz P."/>
            <person name="Kyrpides N."/>
            <person name="Klenk H."/>
            <person name="Lapidus A."/>
        </authorList>
    </citation>
    <scope>NUCLEOTIDE SEQUENCE [LARGE SCALE GENOMIC DNA]</scope>
    <source>
        <strain evidence="2">DSM 9799 / CCM 4581 / KCTC 23876 / PAT</strain>
    </source>
</reference>
<dbReference type="AlphaFoldDB" id="E1SW73"/>
<sequence>MELDIRNYNETLVRQVVLEQGLHLELNEDQLTDLTCLALNKLPARYIRYPVDLAGYTSSTELESMITDARNAIDVALTHLKLHPRQD</sequence>
<dbReference type="OrthoDB" id="5895647at2"/>
<dbReference type="EMBL" id="CP002209">
    <property type="protein sequence ID" value="ADN75362.1"/>
    <property type="molecule type" value="Genomic_DNA"/>
</dbReference>
<protein>
    <submittedName>
        <fullName evidence="1">Late competence development protein ComFB</fullName>
    </submittedName>
</protein>
<dbReference type="Proteomes" id="UP000006683">
    <property type="component" value="Chromosome"/>
</dbReference>
<dbReference type="KEGG" id="fbl:Fbal_1153"/>
<evidence type="ECO:0000313" key="2">
    <source>
        <dbReference type="Proteomes" id="UP000006683"/>
    </source>
</evidence>
<keyword evidence="2" id="KW-1185">Reference proteome</keyword>
<gene>
    <name evidence="1" type="ordered locus">Fbal_1153</name>
</gene>
<dbReference type="STRING" id="550540.Fbal_1153"/>
<organism evidence="1 2">
    <name type="scientific">Ferrimonas balearica (strain DSM 9799 / CCM 4581 / KCTC 23876 / PAT)</name>
    <dbReference type="NCBI Taxonomy" id="550540"/>
    <lineage>
        <taxon>Bacteria</taxon>
        <taxon>Pseudomonadati</taxon>
        <taxon>Pseudomonadota</taxon>
        <taxon>Gammaproteobacteria</taxon>
        <taxon>Alteromonadales</taxon>
        <taxon>Ferrimonadaceae</taxon>
        <taxon>Ferrimonas</taxon>
    </lineage>
</organism>
<dbReference type="HOGENOM" id="CLU_163439_0_0_6"/>
<dbReference type="RefSeq" id="WP_013344668.1">
    <property type="nucleotide sequence ID" value="NC_014541.1"/>
</dbReference>